<organism evidence="1 2">
    <name type="scientific">Dreissena polymorpha</name>
    <name type="common">Zebra mussel</name>
    <name type="synonym">Mytilus polymorpha</name>
    <dbReference type="NCBI Taxonomy" id="45954"/>
    <lineage>
        <taxon>Eukaryota</taxon>
        <taxon>Metazoa</taxon>
        <taxon>Spiralia</taxon>
        <taxon>Lophotrochozoa</taxon>
        <taxon>Mollusca</taxon>
        <taxon>Bivalvia</taxon>
        <taxon>Autobranchia</taxon>
        <taxon>Heteroconchia</taxon>
        <taxon>Euheterodonta</taxon>
        <taxon>Imparidentia</taxon>
        <taxon>Neoheterodontei</taxon>
        <taxon>Myida</taxon>
        <taxon>Dreissenoidea</taxon>
        <taxon>Dreissenidae</taxon>
        <taxon>Dreissena</taxon>
    </lineage>
</organism>
<keyword evidence="2" id="KW-1185">Reference proteome</keyword>
<accession>A0A9D4RLG9</accession>
<gene>
    <name evidence="1" type="ORF">DPMN_033788</name>
</gene>
<proteinExistence type="predicted"/>
<comment type="caution">
    <text evidence="1">The sequence shown here is derived from an EMBL/GenBank/DDBJ whole genome shotgun (WGS) entry which is preliminary data.</text>
</comment>
<sequence>MLVPLDLHKTGDDEKEPYLTGLDFLPDGKLVAVDNFNNKCIILNERLQRLGTPYKFNYRPQCFILFFPNHACFYLSYISHKLKTTRNRIPRVSRLPVNIL</sequence>
<name>A0A9D4RLG9_DREPO</name>
<evidence type="ECO:0000313" key="1">
    <source>
        <dbReference type="EMBL" id="KAH3870600.1"/>
    </source>
</evidence>
<reference evidence="1" key="1">
    <citation type="journal article" date="2019" name="bioRxiv">
        <title>The Genome of the Zebra Mussel, Dreissena polymorpha: A Resource for Invasive Species Research.</title>
        <authorList>
            <person name="McCartney M.A."/>
            <person name="Auch B."/>
            <person name="Kono T."/>
            <person name="Mallez S."/>
            <person name="Zhang Y."/>
            <person name="Obille A."/>
            <person name="Becker A."/>
            <person name="Abrahante J.E."/>
            <person name="Garbe J."/>
            <person name="Badalamenti J.P."/>
            <person name="Herman A."/>
            <person name="Mangelson H."/>
            <person name="Liachko I."/>
            <person name="Sullivan S."/>
            <person name="Sone E.D."/>
            <person name="Koren S."/>
            <person name="Silverstein K.A.T."/>
            <person name="Beckman K.B."/>
            <person name="Gohl D.M."/>
        </authorList>
    </citation>
    <scope>NUCLEOTIDE SEQUENCE</scope>
    <source>
        <strain evidence="1">Duluth1</strain>
        <tissue evidence="1">Whole animal</tissue>
    </source>
</reference>
<evidence type="ECO:0000313" key="2">
    <source>
        <dbReference type="Proteomes" id="UP000828390"/>
    </source>
</evidence>
<dbReference type="AlphaFoldDB" id="A0A9D4RLG9"/>
<dbReference type="Proteomes" id="UP000828390">
    <property type="component" value="Unassembled WGS sequence"/>
</dbReference>
<protein>
    <submittedName>
        <fullName evidence="1">Uncharacterized protein</fullName>
    </submittedName>
</protein>
<reference evidence="1" key="2">
    <citation type="submission" date="2020-11" db="EMBL/GenBank/DDBJ databases">
        <authorList>
            <person name="McCartney M.A."/>
            <person name="Auch B."/>
            <person name="Kono T."/>
            <person name="Mallez S."/>
            <person name="Becker A."/>
            <person name="Gohl D.M."/>
            <person name="Silverstein K.A.T."/>
            <person name="Koren S."/>
            <person name="Bechman K.B."/>
            <person name="Herman A."/>
            <person name="Abrahante J.E."/>
            <person name="Garbe J."/>
        </authorList>
    </citation>
    <scope>NUCLEOTIDE SEQUENCE</scope>
    <source>
        <strain evidence="1">Duluth1</strain>
        <tissue evidence="1">Whole animal</tissue>
    </source>
</reference>
<dbReference type="EMBL" id="JAIWYP010000002">
    <property type="protein sequence ID" value="KAH3870600.1"/>
    <property type="molecule type" value="Genomic_DNA"/>
</dbReference>